<dbReference type="InterPro" id="IPR013783">
    <property type="entry name" value="Ig-like_fold"/>
</dbReference>
<name>A0AA39SEU9_ACESA</name>
<feature type="domain" description="Fibronectin type III-like" evidence="2">
    <location>
        <begin position="97"/>
        <end position="165"/>
    </location>
</feature>
<sequence>MTNMNMRPDASNGYPGRSYRFYTVKTVYAFGDGLSYSHVTHHLVEEAPKLVSVPLEENHIYYSSNCKSVEAVETTCENLDFNLNLKVKNNGSVSGSHTVFLFSTPPSVHNSPKKHLLAFQKVFLRGQAEELFRFKVDVCKDFVIDEVGNRKLALGDHVLHVGNLKHFLSVRICINFSKTALLEHRPSQAVTPDRSSQLLHDPVDIQELSIDRTSQRTHPVNPSERRPPIDQSTVDPSGRSSRRDFILRIPRSQVDERGPSSSSARTDHHVPEQTPPPLRHGDRIPRSQVDERGPSSSSARTDPHVPEQTPPPLRRGDRIRRRGLEAEEDRAFREDSSYERNQAAKSSQQDFYKTQNDDVTE</sequence>
<dbReference type="InterPro" id="IPR044993">
    <property type="entry name" value="BXL"/>
</dbReference>
<evidence type="ECO:0000313" key="4">
    <source>
        <dbReference type="Proteomes" id="UP001168877"/>
    </source>
</evidence>
<evidence type="ECO:0000313" key="3">
    <source>
        <dbReference type="EMBL" id="KAK0593092.1"/>
    </source>
</evidence>
<reference evidence="3" key="1">
    <citation type="journal article" date="2022" name="Plant J.">
        <title>Strategies of tolerance reflected in two North American maple genomes.</title>
        <authorList>
            <person name="McEvoy S.L."/>
            <person name="Sezen U.U."/>
            <person name="Trouern-Trend A."/>
            <person name="McMahon S.M."/>
            <person name="Schaberg P.G."/>
            <person name="Yang J."/>
            <person name="Wegrzyn J.L."/>
            <person name="Swenson N.G."/>
        </authorList>
    </citation>
    <scope>NUCLEOTIDE SEQUENCE</scope>
    <source>
        <strain evidence="3">NS2018</strain>
    </source>
</reference>
<protein>
    <recommendedName>
        <fullName evidence="2">Fibronectin type III-like domain-containing protein</fullName>
    </recommendedName>
</protein>
<evidence type="ECO:0000256" key="1">
    <source>
        <dbReference type="SAM" id="MobiDB-lite"/>
    </source>
</evidence>
<dbReference type="GO" id="GO:0048046">
    <property type="term" value="C:apoplast"/>
    <property type="evidence" value="ECO:0007669"/>
    <property type="project" value="TreeGrafter"/>
</dbReference>
<dbReference type="GO" id="GO:0031222">
    <property type="term" value="P:arabinan catabolic process"/>
    <property type="evidence" value="ECO:0007669"/>
    <property type="project" value="TreeGrafter"/>
</dbReference>
<feature type="compositionally biased region" description="Basic and acidic residues" evidence="1">
    <location>
        <begin position="322"/>
        <end position="338"/>
    </location>
</feature>
<feature type="region of interest" description="Disordered" evidence="1">
    <location>
        <begin position="185"/>
        <end position="361"/>
    </location>
</feature>
<feature type="compositionally biased region" description="Polar residues" evidence="1">
    <location>
        <begin position="188"/>
        <end position="198"/>
    </location>
</feature>
<feature type="compositionally biased region" description="Polar residues" evidence="1">
    <location>
        <begin position="339"/>
        <end position="354"/>
    </location>
</feature>
<dbReference type="GO" id="GO:0009044">
    <property type="term" value="F:xylan 1,4-beta-xylosidase activity"/>
    <property type="evidence" value="ECO:0007669"/>
    <property type="project" value="InterPro"/>
</dbReference>
<dbReference type="EMBL" id="JAUESC010000380">
    <property type="protein sequence ID" value="KAK0593092.1"/>
    <property type="molecule type" value="Genomic_DNA"/>
</dbReference>
<dbReference type="GO" id="GO:0045493">
    <property type="term" value="P:xylan catabolic process"/>
    <property type="evidence" value="ECO:0007669"/>
    <property type="project" value="InterPro"/>
</dbReference>
<dbReference type="Gene3D" id="2.60.40.10">
    <property type="entry name" value="Immunoglobulins"/>
    <property type="match status" value="1"/>
</dbReference>
<organism evidence="3 4">
    <name type="scientific">Acer saccharum</name>
    <name type="common">Sugar maple</name>
    <dbReference type="NCBI Taxonomy" id="4024"/>
    <lineage>
        <taxon>Eukaryota</taxon>
        <taxon>Viridiplantae</taxon>
        <taxon>Streptophyta</taxon>
        <taxon>Embryophyta</taxon>
        <taxon>Tracheophyta</taxon>
        <taxon>Spermatophyta</taxon>
        <taxon>Magnoliopsida</taxon>
        <taxon>eudicotyledons</taxon>
        <taxon>Gunneridae</taxon>
        <taxon>Pentapetalae</taxon>
        <taxon>rosids</taxon>
        <taxon>malvids</taxon>
        <taxon>Sapindales</taxon>
        <taxon>Sapindaceae</taxon>
        <taxon>Hippocastanoideae</taxon>
        <taxon>Acereae</taxon>
        <taxon>Acer</taxon>
    </lineage>
</organism>
<keyword evidence="4" id="KW-1185">Reference proteome</keyword>
<accession>A0AA39SEU9</accession>
<dbReference type="AlphaFoldDB" id="A0AA39SEU9"/>
<dbReference type="GO" id="GO:0046556">
    <property type="term" value="F:alpha-L-arabinofuranosidase activity"/>
    <property type="evidence" value="ECO:0007669"/>
    <property type="project" value="TreeGrafter"/>
</dbReference>
<proteinExistence type="predicted"/>
<evidence type="ECO:0000259" key="2">
    <source>
        <dbReference type="SMART" id="SM01217"/>
    </source>
</evidence>
<feature type="compositionally biased region" description="Polar residues" evidence="1">
    <location>
        <begin position="230"/>
        <end position="239"/>
    </location>
</feature>
<dbReference type="SMART" id="SM01217">
    <property type="entry name" value="Fn3_like"/>
    <property type="match status" value="1"/>
</dbReference>
<dbReference type="PANTHER" id="PTHR42721:SF14">
    <property type="entry name" value="BETA-D-XYLOSIDASE 4-RELATED"/>
    <property type="match status" value="1"/>
</dbReference>
<comment type="caution">
    <text evidence="3">The sequence shown here is derived from an EMBL/GenBank/DDBJ whole genome shotgun (WGS) entry which is preliminary data.</text>
</comment>
<feature type="compositionally biased region" description="Basic and acidic residues" evidence="1">
    <location>
        <begin position="279"/>
        <end position="293"/>
    </location>
</feature>
<gene>
    <name evidence="3" type="ORF">LWI29_030712</name>
</gene>
<dbReference type="InterPro" id="IPR026891">
    <property type="entry name" value="Fn3-like"/>
</dbReference>
<reference evidence="3" key="2">
    <citation type="submission" date="2023-06" db="EMBL/GenBank/DDBJ databases">
        <authorList>
            <person name="Swenson N.G."/>
            <person name="Wegrzyn J.L."/>
            <person name="Mcevoy S.L."/>
        </authorList>
    </citation>
    <scope>NUCLEOTIDE SEQUENCE</scope>
    <source>
        <strain evidence="3">NS2018</strain>
        <tissue evidence="3">Leaf</tissue>
    </source>
</reference>
<dbReference type="Proteomes" id="UP001168877">
    <property type="component" value="Unassembled WGS sequence"/>
</dbReference>
<dbReference type="PANTHER" id="PTHR42721">
    <property type="entry name" value="SUGAR HYDROLASE-RELATED"/>
    <property type="match status" value="1"/>
</dbReference>